<organism evidence="2 3">
    <name type="scientific">Podilymbus podiceps</name>
    <name type="common">Pied-billed grebe</name>
    <dbReference type="NCBI Taxonomy" id="9252"/>
    <lineage>
        <taxon>Eukaryota</taxon>
        <taxon>Metazoa</taxon>
        <taxon>Chordata</taxon>
        <taxon>Craniata</taxon>
        <taxon>Vertebrata</taxon>
        <taxon>Euteleostomi</taxon>
        <taxon>Archelosauria</taxon>
        <taxon>Archosauria</taxon>
        <taxon>Dinosauria</taxon>
        <taxon>Saurischia</taxon>
        <taxon>Theropoda</taxon>
        <taxon>Coelurosauria</taxon>
        <taxon>Aves</taxon>
        <taxon>Neognathae</taxon>
        <taxon>Neoaves</taxon>
        <taxon>Mirandornithes</taxon>
        <taxon>Podicipediformes</taxon>
        <taxon>Podicipedidae</taxon>
        <taxon>Podilymbus</taxon>
    </lineage>
</organism>
<dbReference type="PANTHER" id="PTHR13113:SF1">
    <property type="entry name" value="EVOLUTIONARILY CONSERVED SIGNALING INTERMEDIATE IN TOLL PATHWAY, MITOCHONDRIAL"/>
    <property type="match status" value="1"/>
</dbReference>
<protein>
    <submittedName>
        <fullName evidence="2">ECSIT protein</fullName>
    </submittedName>
</protein>
<feature type="domain" description="ECSIT C-terminal" evidence="1">
    <location>
        <begin position="1"/>
        <end position="77"/>
    </location>
</feature>
<evidence type="ECO:0000313" key="2">
    <source>
        <dbReference type="EMBL" id="NXL54399.1"/>
    </source>
</evidence>
<dbReference type="OrthoDB" id="10064298at2759"/>
<feature type="non-terminal residue" evidence="2">
    <location>
        <position position="1"/>
    </location>
</feature>
<dbReference type="SMART" id="SM01284">
    <property type="entry name" value="ECSIT_Cterm"/>
    <property type="match status" value="1"/>
</dbReference>
<dbReference type="InterPro" id="IPR029342">
    <property type="entry name" value="ECIST_C"/>
</dbReference>
<sequence>DPPDPERSLYYPLYLDLDLERGPWDDDDFDVEEVEEGPIFALCMAGAGDRRTLGKWIAGLQEANPVLGHTPVVFRLQEGDSAPGASGGAP</sequence>
<dbReference type="Pfam" id="PF14784">
    <property type="entry name" value="ECSIT_C"/>
    <property type="match status" value="1"/>
</dbReference>
<reference evidence="2 3" key="1">
    <citation type="submission" date="2019-09" db="EMBL/GenBank/DDBJ databases">
        <title>Bird 10,000 Genomes (B10K) Project - Family phase.</title>
        <authorList>
            <person name="Zhang G."/>
        </authorList>
    </citation>
    <scope>NUCLEOTIDE SEQUENCE [LARGE SCALE GENOMIC DNA]</scope>
    <source>
        <strain evidence="2">B10K-DU-009-04</strain>
        <tissue evidence="2">Mixed tissue sample</tissue>
    </source>
</reference>
<dbReference type="GO" id="GO:0045087">
    <property type="term" value="P:innate immune response"/>
    <property type="evidence" value="ECO:0007669"/>
    <property type="project" value="TreeGrafter"/>
</dbReference>
<accession>A0A7L0TIZ2</accession>
<dbReference type="InterPro" id="IPR010418">
    <property type="entry name" value="ECSIT"/>
</dbReference>
<evidence type="ECO:0000259" key="1">
    <source>
        <dbReference type="SMART" id="SM01284"/>
    </source>
</evidence>
<feature type="non-terminal residue" evidence="2">
    <location>
        <position position="90"/>
    </location>
</feature>
<gene>
    <name evidence="2" type="primary">Ecsit</name>
    <name evidence="2" type="ORF">PODPOD_R15473</name>
</gene>
<dbReference type="GO" id="GO:0005739">
    <property type="term" value="C:mitochondrion"/>
    <property type="evidence" value="ECO:0007669"/>
    <property type="project" value="TreeGrafter"/>
</dbReference>
<name>A0A7L0TIZ2_PODPO</name>
<dbReference type="PANTHER" id="PTHR13113">
    <property type="entry name" value="ECSIT EVOLUTIONARILY CONSERVED SIGNALING INTERMEDIATE IN TOLL PATHWAYS"/>
    <property type="match status" value="1"/>
</dbReference>
<keyword evidence="3" id="KW-1185">Reference proteome</keyword>
<dbReference type="EMBL" id="VXAO01003028">
    <property type="protein sequence ID" value="NXL54399.1"/>
    <property type="molecule type" value="Genomic_DNA"/>
</dbReference>
<dbReference type="GO" id="GO:0007178">
    <property type="term" value="P:cell surface receptor protein serine/threonine kinase signaling pathway"/>
    <property type="evidence" value="ECO:0007669"/>
    <property type="project" value="TreeGrafter"/>
</dbReference>
<dbReference type="AlphaFoldDB" id="A0A7L0TIZ2"/>
<proteinExistence type="predicted"/>
<evidence type="ECO:0000313" key="3">
    <source>
        <dbReference type="Proteomes" id="UP000555275"/>
    </source>
</evidence>
<comment type="caution">
    <text evidence="2">The sequence shown here is derived from an EMBL/GenBank/DDBJ whole genome shotgun (WGS) entry which is preliminary data.</text>
</comment>
<dbReference type="Proteomes" id="UP000555275">
    <property type="component" value="Unassembled WGS sequence"/>
</dbReference>